<evidence type="ECO:0000256" key="2">
    <source>
        <dbReference type="SAM" id="Phobius"/>
    </source>
</evidence>
<evidence type="ECO:0000313" key="4">
    <source>
        <dbReference type="EMBL" id="PPA69014.1"/>
    </source>
</evidence>
<dbReference type="PANTHER" id="PTHR42736:SF1">
    <property type="entry name" value="PROTEIN-GLUTAMINE GAMMA-GLUTAMYLTRANSFERASE"/>
    <property type="match status" value="1"/>
</dbReference>
<feature type="transmembrane region" description="Helical" evidence="2">
    <location>
        <begin position="623"/>
        <end position="640"/>
    </location>
</feature>
<sequence>MIRSSGFSKLIFFVLYFLSFMLLWEWVRPIDQITNTGFLHFFVMFAGLSLLLYYFGLDWRISGLFKIGFIIAVLQQLYFEAAFLQFGSWIPDFIASIGRSLALTIQQDWNAVSDVYRSLLFFILLWLTTYLIHYWISVRKQLFLFYLFTVIYVALLDTFSPYSAEFSIVRIILIGFLLMGMLTLQRILDQEQLKQSANQYQKWIVPLVVMIAFSSVAAYAAPKSEPIWDDPVPFITGIAGGNGTGTGGVNRLGYGVDDSQLGGSFVGDDTTVFTVVTNAPQYWRIEMKDRYTGKGWESSSAITGEGPGFTIGEEVPLELSVVNEEEEPVTATFDIQLPYNHVVYPYNPLQLEEGDAERFVLDPVNEKITSFNGPERVELDTYEWTFEEPRYSLTALRETTELGEFSETGELDQYLQLPQELPDRVYDLAEEITENEDNWYGKAKAIERYFSQNDFTYDQENIPVPGEGEDYVDQFLFDTKRGYCDNFSTSMTVLLRAVDIPARWVKGYTDGEMIGQVEGGLNEYEVTNNNAHSWVEVFFPSVGWVPFEPTIGYSSNVSLDYDIETNRDTEPVEETEPEEQEDTSTPVPLEDEGPTDETGMEGQGVSATTFWENVRAFITENRMALIFSTLLVAALMTLIYRMRFRWLPRVLILYYSFKKDDDIFVKAYMSLLKQLDRYGLKREENQTLRDYAKKIDAFFGTNEMGKLTAQYERILYRQEKQEPNWRDMRELWENLIKRTTG</sequence>
<evidence type="ECO:0000313" key="5">
    <source>
        <dbReference type="Proteomes" id="UP000239047"/>
    </source>
</evidence>
<dbReference type="SUPFAM" id="SSF54001">
    <property type="entry name" value="Cysteine proteinases"/>
    <property type="match status" value="1"/>
</dbReference>
<dbReference type="Pfam" id="PF11992">
    <property type="entry name" value="TgpA_N"/>
    <property type="match status" value="1"/>
</dbReference>
<dbReference type="Pfam" id="PF01841">
    <property type="entry name" value="Transglut_core"/>
    <property type="match status" value="1"/>
</dbReference>
<comment type="caution">
    <text evidence="4">The sequence shown here is derived from an EMBL/GenBank/DDBJ whole genome shotgun (WGS) entry which is preliminary data.</text>
</comment>
<dbReference type="OrthoDB" id="9804872at2"/>
<dbReference type="AlphaFoldDB" id="A0A2S5G7V9"/>
<feature type="region of interest" description="Disordered" evidence="1">
    <location>
        <begin position="567"/>
        <end position="603"/>
    </location>
</feature>
<dbReference type="EMBL" id="PREZ01000007">
    <property type="protein sequence ID" value="PPA69014.1"/>
    <property type="molecule type" value="Genomic_DNA"/>
</dbReference>
<dbReference type="Gene3D" id="3.10.620.30">
    <property type="match status" value="1"/>
</dbReference>
<protein>
    <submittedName>
        <fullName evidence="4">Transglutaminase</fullName>
    </submittedName>
</protein>
<dbReference type="InterPro" id="IPR002931">
    <property type="entry name" value="Transglutaminase-like"/>
</dbReference>
<dbReference type="Proteomes" id="UP000239047">
    <property type="component" value="Unassembled WGS sequence"/>
</dbReference>
<keyword evidence="2" id="KW-0812">Transmembrane</keyword>
<gene>
    <name evidence="4" type="ORF">C4B60_16990</name>
</gene>
<evidence type="ECO:0000259" key="3">
    <source>
        <dbReference type="SMART" id="SM00460"/>
    </source>
</evidence>
<accession>A0A2S5G7V9</accession>
<dbReference type="Pfam" id="PF13559">
    <property type="entry name" value="DUF4129"/>
    <property type="match status" value="1"/>
</dbReference>
<dbReference type="InterPro" id="IPR038765">
    <property type="entry name" value="Papain-like_cys_pep_sf"/>
</dbReference>
<dbReference type="InterPro" id="IPR021878">
    <property type="entry name" value="TgpA_N"/>
</dbReference>
<keyword evidence="5" id="KW-1185">Reference proteome</keyword>
<dbReference type="InterPro" id="IPR025403">
    <property type="entry name" value="TgpA-like_C"/>
</dbReference>
<keyword evidence="2" id="KW-1133">Transmembrane helix</keyword>
<feature type="compositionally biased region" description="Acidic residues" evidence="1">
    <location>
        <begin position="589"/>
        <end position="599"/>
    </location>
</feature>
<organism evidence="4 5">
    <name type="scientific">Jeotgalibacillus proteolyticus</name>
    <dbReference type="NCBI Taxonomy" id="2082395"/>
    <lineage>
        <taxon>Bacteria</taxon>
        <taxon>Bacillati</taxon>
        <taxon>Bacillota</taxon>
        <taxon>Bacilli</taxon>
        <taxon>Bacillales</taxon>
        <taxon>Caryophanaceae</taxon>
        <taxon>Jeotgalibacillus</taxon>
    </lineage>
</organism>
<feature type="transmembrane region" description="Helical" evidence="2">
    <location>
        <begin position="115"/>
        <end position="136"/>
    </location>
</feature>
<feature type="transmembrane region" description="Helical" evidence="2">
    <location>
        <begin position="143"/>
        <end position="162"/>
    </location>
</feature>
<dbReference type="InterPro" id="IPR052901">
    <property type="entry name" value="Bact_TGase-like"/>
</dbReference>
<evidence type="ECO:0000256" key="1">
    <source>
        <dbReference type="SAM" id="MobiDB-lite"/>
    </source>
</evidence>
<dbReference type="SMART" id="SM00460">
    <property type="entry name" value="TGc"/>
    <property type="match status" value="1"/>
</dbReference>
<feature type="transmembrane region" description="Helical" evidence="2">
    <location>
        <begin position="38"/>
        <end position="55"/>
    </location>
</feature>
<feature type="transmembrane region" description="Helical" evidence="2">
    <location>
        <begin position="168"/>
        <end position="188"/>
    </location>
</feature>
<name>A0A2S5G7V9_9BACL</name>
<proteinExistence type="predicted"/>
<reference evidence="4 5" key="1">
    <citation type="submission" date="2018-02" db="EMBL/GenBank/DDBJ databases">
        <title>Jeotgalibacillus proteolyticum sp. nov. a protease producing bacterium isolated from ocean sediments of Laizhou Bay.</title>
        <authorList>
            <person name="Li Y."/>
        </authorList>
    </citation>
    <scope>NUCLEOTIDE SEQUENCE [LARGE SCALE GENOMIC DNA]</scope>
    <source>
        <strain evidence="4 5">22-7</strain>
    </source>
</reference>
<feature type="compositionally biased region" description="Acidic residues" evidence="1">
    <location>
        <begin position="571"/>
        <end position="582"/>
    </location>
</feature>
<dbReference type="RefSeq" id="WP_104059233.1">
    <property type="nucleotide sequence ID" value="NZ_PREZ01000007.1"/>
</dbReference>
<feature type="transmembrane region" description="Helical" evidence="2">
    <location>
        <begin position="7"/>
        <end position="26"/>
    </location>
</feature>
<feature type="transmembrane region" description="Helical" evidence="2">
    <location>
        <begin position="200"/>
        <end position="221"/>
    </location>
</feature>
<feature type="domain" description="Transglutaminase-like" evidence="3">
    <location>
        <begin position="476"/>
        <end position="551"/>
    </location>
</feature>
<feature type="transmembrane region" description="Helical" evidence="2">
    <location>
        <begin position="67"/>
        <end position="90"/>
    </location>
</feature>
<dbReference type="PANTHER" id="PTHR42736">
    <property type="entry name" value="PROTEIN-GLUTAMINE GAMMA-GLUTAMYLTRANSFERASE"/>
    <property type="match status" value="1"/>
</dbReference>
<keyword evidence="2" id="KW-0472">Membrane</keyword>